<dbReference type="AlphaFoldDB" id="A0A5C3P9I9"/>
<accession>A0A5C3P9I9</accession>
<name>A0A5C3P9I9_9APHY</name>
<dbReference type="EMBL" id="ML211484">
    <property type="protein sequence ID" value="TFK82463.1"/>
    <property type="molecule type" value="Genomic_DNA"/>
</dbReference>
<keyword evidence="3" id="KW-1185">Reference proteome</keyword>
<feature type="signal peptide" evidence="1">
    <location>
        <begin position="1"/>
        <end position="22"/>
    </location>
</feature>
<dbReference type="Gene3D" id="3.80.10.10">
    <property type="entry name" value="Ribonuclease Inhibitor"/>
    <property type="match status" value="1"/>
</dbReference>
<protein>
    <recommendedName>
        <fullName evidence="4">F-box domain-containing protein</fullName>
    </recommendedName>
</protein>
<keyword evidence="1" id="KW-0732">Signal</keyword>
<organism evidence="2 3">
    <name type="scientific">Polyporus arcularius HHB13444</name>
    <dbReference type="NCBI Taxonomy" id="1314778"/>
    <lineage>
        <taxon>Eukaryota</taxon>
        <taxon>Fungi</taxon>
        <taxon>Dikarya</taxon>
        <taxon>Basidiomycota</taxon>
        <taxon>Agaricomycotina</taxon>
        <taxon>Agaricomycetes</taxon>
        <taxon>Polyporales</taxon>
        <taxon>Polyporaceae</taxon>
        <taxon>Polyporus</taxon>
    </lineage>
</organism>
<dbReference type="InterPro" id="IPR032675">
    <property type="entry name" value="LRR_dom_sf"/>
</dbReference>
<dbReference type="SUPFAM" id="SSF52047">
    <property type="entry name" value="RNI-like"/>
    <property type="match status" value="1"/>
</dbReference>
<feature type="chain" id="PRO_5022967567" description="F-box domain-containing protein" evidence="1">
    <location>
        <begin position="23"/>
        <end position="559"/>
    </location>
</feature>
<reference evidence="2 3" key="1">
    <citation type="journal article" date="2019" name="Nat. Ecol. Evol.">
        <title>Megaphylogeny resolves global patterns of mushroom evolution.</title>
        <authorList>
            <person name="Varga T."/>
            <person name="Krizsan K."/>
            <person name="Foldi C."/>
            <person name="Dima B."/>
            <person name="Sanchez-Garcia M."/>
            <person name="Sanchez-Ramirez S."/>
            <person name="Szollosi G.J."/>
            <person name="Szarkandi J.G."/>
            <person name="Papp V."/>
            <person name="Albert L."/>
            <person name="Andreopoulos W."/>
            <person name="Angelini C."/>
            <person name="Antonin V."/>
            <person name="Barry K.W."/>
            <person name="Bougher N.L."/>
            <person name="Buchanan P."/>
            <person name="Buyck B."/>
            <person name="Bense V."/>
            <person name="Catcheside P."/>
            <person name="Chovatia M."/>
            <person name="Cooper J."/>
            <person name="Damon W."/>
            <person name="Desjardin D."/>
            <person name="Finy P."/>
            <person name="Geml J."/>
            <person name="Haridas S."/>
            <person name="Hughes K."/>
            <person name="Justo A."/>
            <person name="Karasinski D."/>
            <person name="Kautmanova I."/>
            <person name="Kiss B."/>
            <person name="Kocsube S."/>
            <person name="Kotiranta H."/>
            <person name="LaButti K.M."/>
            <person name="Lechner B.E."/>
            <person name="Liimatainen K."/>
            <person name="Lipzen A."/>
            <person name="Lukacs Z."/>
            <person name="Mihaltcheva S."/>
            <person name="Morgado L.N."/>
            <person name="Niskanen T."/>
            <person name="Noordeloos M.E."/>
            <person name="Ohm R.A."/>
            <person name="Ortiz-Santana B."/>
            <person name="Ovrebo C."/>
            <person name="Racz N."/>
            <person name="Riley R."/>
            <person name="Savchenko A."/>
            <person name="Shiryaev A."/>
            <person name="Soop K."/>
            <person name="Spirin V."/>
            <person name="Szebenyi C."/>
            <person name="Tomsovsky M."/>
            <person name="Tulloss R.E."/>
            <person name="Uehling J."/>
            <person name="Grigoriev I.V."/>
            <person name="Vagvolgyi C."/>
            <person name="Papp T."/>
            <person name="Martin F.M."/>
            <person name="Miettinen O."/>
            <person name="Hibbett D.S."/>
            <person name="Nagy L.G."/>
        </authorList>
    </citation>
    <scope>NUCLEOTIDE SEQUENCE [LARGE SCALE GENOMIC DNA]</scope>
    <source>
        <strain evidence="2 3">HHB13444</strain>
    </source>
</reference>
<dbReference type="InParanoid" id="A0A5C3P9I9"/>
<dbReference type="Proteomes" id="UP000308197">
    <property type="component" value="Unassembled WGS sequence"/>
</dbReference>
<evidence type="ECO:0008006" key="4">
    <source>
        <dbReference type="Google" id="ProtNLM"/>
    </source>
</evidence>
<evidence type="ECO:0000256" key="1">
    <source>
        <dbReference type="SAM" id="SignalP"/>
    </source>
</evidence>
<proteinExistence type="predicted"/>
<sequence>MLSKSLATLLSVLLPRPGSRHAAPPNTERLTCPSYTLEDLNVDVFRLIALQLNISTLEILASCSHRLRKLSAPILFYYCRVNSMYGCTFPPCTIEPFVRHLVHYGSFDEPDYIDHFPRLLDRFPALKSVKIDSSECGVPWPFLKACFARPHIASITIGEDADFLEVSPFPEDQLATTSIRIAEFQYVTPPFREYRHGELRRDFDLEDALPNESRSLSAILLRMNETVERLSLPMETAPLQAMAEVSWPQLRELTLQGNYVDTAHTLLVPVFLRRIPNLWKLSILASRPSDVPRAPTLGYGESGATSAASDSVLSPHAALAELRSLTIADPDPEDDIFSTHFPHLTHLSLRDWRRYYSRNGYRRRHQPPIQQFLTATESLSILKRMCAPSLRSLELVYIADDSEDELLSYICGSFPELSELQLHRYRQDRNATVPHTHIARLLLVAKSLQVVRLNLDFQDDHGAYCPVPAVRDQWYPIFKARGWELVDILEACPRLEYLGLLYHGIPAPLWVEFHPSRCAEPRYVEECTRLSADSSPTPMCGCDYLVEDNLLDCHISVYV</sequence>
<evidence type="ECO:0000313" key="3">
    <source>
        <dbReference type="Proteomes" id="UP000308197"/>
    </source>
</evidence>
<gene>
    <name evidence="2" type="ORF">K466DRAFT_530379</name>
</gene>
<evidence type="ECO:0000313" key="2">
    <source>
        <dbReference type="EMBL" id="TFK82463.1"/>
    </source>
</evidence>